<organism evidence="1 2">
    <name type="scientific">Aspergillus flavus (strain ATCC 200026 / FGSC A1120 / IAM 13836 / NRRL 3357 / JCM 12722 / SRRC 167)</name>
    <dbReference type="NCBI Taxonomy" id="332952"/>
    <lineage>
        <taxon>Eukaryota</taxon>
        <taxon>Fungi</taxon>
        <taxon>Dikarya</taxon>
        <taxon>Ascomycota</taxon>
        <taxon>Pezizomycotina</taxon>
        <taxon>Eurotiomycetes</taxon>
        <taxon>Eurotiomycetidae</taxon>
        <taxon>Eurotiales</taxon>
        <taxon>Aspergillaceae</taxon>
        <taxon>Aspergillus</taxon>
        <taxon>Aspergillus subgen. Circumdati</taxon>
    </lineage>
</organism>
<dbReference type="VEuPathDB" id="FungiDB:F9C07_10136"/>
<sequence>MKSIHRYDSPAFVRDKFYVASSCDFFADYIVTSIVNNTQRRARMTLPYISPLELLAIQNVLEPMRDGLAASAPSMASPW</sequence>
<name>A0A7U2QZZ3_ASPFN</name>
<dbReference type="AlphaFoldDB" id="A0A7U2QZZ3"/>
<dbReference type="Proteomes" id="UP000596276">
    <property type="component" value="Chromosome 4"/>
</dbReference>
<evidence type="ECO:0000313" key="1">
    <source>
        <dbReference type="EMBL" id="QRD91063.1"/>
    </source>
</evidence>
<proteinExistence type="predicted"/>
<accession>A0A7U2QZZ3</accession>
<dbReference type="EMBL" id="CP044618">
    <property type="protein sequence ID" value="QRD91063.1"/>
    <property type="molecule type" value="Genomic_DNA"/>
</dbReference>
<protein>
    <submittedName>
        <fullName evidence="1">Uncharacterized protein</fullName>
    </submittedName>
</protein>
<evidence type="ECO:0000313" key="2">
    <source>
        <dbReference type="Proteomes" id="UP000596276"/>
    </source>
</evidence>
<gene>
    <name evidence="1" type="ORF">F9C07_10136</name>
</gene>
<reference evidence="2" key="1">
    <citation type="journal article" date="2021" name="G3 (Bethesda)">
        <title>Chromosome assembled and annotated genome sequence of Aspergillus flavus NRRL 3357.</title>
        <authorList>
            <person name="Skerker J.M."/>
            <person name="Pianalto K.M."/>
            <person name="Mondo S.J."/>
            <person name="Yang K."/>
            <person name="Arkin A.P."/>
            <person name="Keller N.P."/>
            <person name="Grigoriev I.V."/>
            <person name="Louise Glass N.L."/>
        </authorList>
    </citation>
    <scope>NUCLEOTIDE SEQUENCE [LARGE SCALE GENOMIC DNA]</scope>
    <source>
        <strain evidence="2">ATCC 200026 / FGSC A1120 / IAM 13836 / NRRL 3357 / JCM 12722 / SRRC 167</strain>
    </source>
</reference>
<keyword evidence="2" id="KW-1185">Reference proteome</keyword>